<dbReference type="GO" id="GO:0004714">
    <property type="term" value="F:transmembrane receptor protein tyrosine kinase activity"/>
    <property type="evidence" value="ECO:0007669"/>
    <property type="project" value="InterPro"/>
</dbReference>
<dbReference type="InterPro" id="IPR045272">
    <property type="entry name" value="ANXUR1/2-like"/>
</dbReference>
<keyword evidence="5" id="KW-0325">Glycoprotein</keyword>
<keyword evidence="4" id="KW-0067">ATP-binding</keyword>
<keyword evidence="10" id="KW-1185">Reference proteome</keyword>
<keyword evidence="9" id="KW-0675">Receptor</keyword>
<reference evidence="9" key="2">
    <citation type="submission" date="2023-06" db="EMBL/GenBank/DDBJ databases">
        <authorList>
            <person name="Ma L."/>
            <person name="Liu K.-W."/>
            <person name="Li Z."/>
            <person name="Hsiao Y.-Y."/>
            <person name="Qi Y."/>
            <person name="Fu T."/>
            <person name="Tang G."/>
            <person name="Zhang D."/>
            <person name="Sun W.-H."/>
            <person name="Liu D.-K."/>
            <person name="Li Y."/>
            <person name="Chen G.-Z."/>
            <person name="Liu X.-D."/>
            <person name="Liao X.-Y."/>
            <person name="Jiang Y.-T."/>
            <person name="Yu X."/>
            <person name="Hao Y."/>
            <person name="Huang J."/>
            <person name="Zhao X.-W."/>
            <person name="Ke S."/>
            <person name="Chen Y.-Y."/>
            <person name="Wu W.-L."/>
            <person name="Hsu J.-L."/>
            <person name="Lin Y.-F."/>
            <person name="Huang M.-D."/>
            <person name="Li C.-Y."/>
            <person name="Huang L."/>
            <person name="Wang Z.-W."/>
            <person name="Zhao X."/>
            <person name="Zhong W.-Y."/>
            <person name="Peng D.-H."/>
            <person name="Ahmad S."/>
            <person name="Lan S."/>
            <person name="Zhang J.-S."/>
            <person name="Tsai W.-C."/>
            <person name="Van De Peer Y."/>
            <person name="Liu Z.-J."/>
        </authorList>
    </citation>
    <scope>NUCLEOTIDE SEQUENCE</scope>
    <source>
        <strain evidence="9">SCP</strain>
        <tissue evidence="9">Leaves</tissue>
    </source>
</reference>
<organism evidence="9 10">
    <name type="scientific">Acorus gramineus</name>
    <name type="common">Dwarf sweet flag</name>
    <dbReference type="NCBI Taxonomy" id="55184"/>
    <lineage>
        <taxon>Eukaryota</taxon>
        <taxon>Viridiplantae</taxon>
        <taxon>Streptophyta</taxon>
        <taxon>Embryophyta</taxon>
        <taxon>Tracheophyta</taxon>
        <taxon>Spermatophyta</taxon>
        <taxon>Magnoliopsida</taxon>
        <taxon>Liliopsida</taxon>
        <taxon>Acoraceae</taxon>
        <taxon>Acorus</taxon>
    </lineage>
</organism>
<comment type="subcellular location">
    <subcellularLocation>
        <location evidence="1">Membrane</location>
        <topology evidence="1">Single-pass type I membrane protein</topology>
    </subcellularLocation>
</comment>
<comment type="caution">
    <text evidence="9">The sequence shown here is derived from an EMBL/GenBank/DDBJ whole genome shotgun (WGS) entry which is preliminary data.</text>
</comment>
<name>A0AAV9BAQ3_ACOGR</name>
<dbReference type="Gene3D" id="2.60.120.430">
    <property type="entry name" value="Galactose-binding lectin"/>
    <property type="match status" value="2"/>
</dbReference>
<keyword evidence="2" id="KW-0808">Transferase</keyword>
<evidence type="ECO:0000313" key="9">
    <source>
        <dbReference type="EMBL" id="KAK1273451.1"/>
    </source>
</evidence>
<evidence type="ECO:0000256" key="5">
    <source>
        <dbReference type="ARBA" id="ARBA00023180"/>
    </source>
</evidence>
<reference evidence="9" key="1">
    <citation type="journal article" date="2023" name="Nat. Commun.">
        <title>Diploid and tetraploid genomes of Acorus and the evolution of monocots.</title>
        <authorList>
            <person name="Ma L."/>
            <person name="Liu K.W."/>
            <person name="Li Z."/>
            <person name="Hsiao Y.Y."/>
            <person name="Qi Y."/>
            <person name="Fu T."/>
            <person name="Tang G.D."/>
            <person name="Zhang D."/>
            <person name="Sun W.H."/>
            <person name="Liu D.K."/>
            <person name="Li Y."/>
            <person name="Chen G.Z."/>
            <person name="Liu X.D."/>
            <person name="Liao X.Y."/>
            <person name="Jiang Y.T."/>
            <person name="Yu X."/>
            <person name="Hao Y."/>
            <person name="Huang J."/>
            <person name="Zhao X.W."/>
            <person name="Ke S."/>
            <person name="Chen Y.Y."/>
            <person name="Wu W.L."/>
            <person name="Hsu J.L."/>
            <person name="Lin Y.F."/>
            <person name="Huang M.D."/>
            <person name="Li C.Y."/>
            <person name="Huang L."/>
            <person name="Wang Z.W."/>
            <person name="Zhao X."/>
            <person name="Zhong W.Y."/>
            <person name="Peng D.H."/>
            <person name="Ahmad S."/>
            <person name="Lan S."/>
            <person name="Zhang J.S."/>
            <person name="Tsai W.C."/>
            <person name="Van de Peer Y."/>
            <person name="Liu Z.J."/>
        </authorList>
    </citation>
    <scope>NUCLEOTIDE SEQUENCE</scope>
    <source>
        <strain evidence="9">SCP</strain>
    </source>
</reference>
<dbReference type="FunFam" id="2.60.120.430:FF:000001">
    <property type="entry name" value="Receptor-like protein kinase FERONIA"/>
    <property type="match status" value="1"/>
</dbReference>
<evidence type="ECO:0000256" key="1">
    <source>
        <dbReference type="ARBA" id="ARBA00004479"/>
    </source>
</evidence>
<evidence type="ECO:0000313" key="10">
    <source>
        <dbReference type="Proteomes" id="UP001179952"/>
    </source>
</evidence>
<dbReference type="Proteomes" id="UP001179952">
    <property type="component" value="Unassembled WGS sequence"/>
</dbReference>
<accession>A0AAV9BAQ3</accession>
<dbReference type="GO" id="GO:0016020">
    <property type="term" value="C:membrane"/>
    <property type="evidence" value="ECO:0007669"/>
    <property type="project" value="UniProtKB-SubCell"/>
</dbReference>
<dbReference type="GO" id="GO:0005524">
    <property type="term" value="F:ATP binding"/>
    <property type="evidence" value="ECO:0007669"/>
    <property type="project" value="UniProtKB-KW"/>
</dbReference>
<dbReference type="Pfam" id="PF12819">
    <property type="entry name" value="Malectin_like"/>
    <property type="match status" value="1"/>
</dbReference>
<keyword evidence="3" id="KW-0547">Nucleotide-binding</keyword>
<evidence type="ECO:0000256" key="4">
    <source>
        <dbReference type="ARBA" id="ARBA00022840"/>
    </source>
</evidence>
<feature type="transmembrane region" description="Helical" evidence="7">
    <location>
        <begin position="429"/>
        <end position="451"/>
    </location>
</feature>
<evidence type="ECO:0000256" key="2">
    <source>
        <dbReference type="ARBA" id="ARBA00022679"/>
    </source>
</evidence>
<dbReference type="InterPro" id="IPR024788">
    <property type="entry name" value="Malectin-like_Carb-bd_dom"/>
</dbReference>
<protein>
    <submittedName>
        <fullName evidence="9">Receptor-like protein kinase</fullName>
    </submittedName>
</protein>
<keyword evidence="7" id="KW-0812">Transmembrane</keyword>
<dbReference type="PANTHER" id="PTHR34590">
    <property type="entry name" value="OS03G0124300 PROTEIN-RELATED"/>
    <property type="match status" value="1"/>
</dbReference>
<dbReference type="EMBL" id="JAUJYN010000004">
    <property type="protein sequence ID" value="KAK1273451.1"/>
    <property type="molecule type" value="Genomic_DNA"/>
</dbReference>
<dbReference type="AlphaFoldDB" id="A0AAV9BAQ3"/>
<proteinExistence type="predicted"/>
<feature type="compositionally biased region" description="Low complexity" evidence="6">
    <location>
        <begin position="9"/>
        <end position="19"/>
    </location>
</feature>
<evidence type="ECO:0000256" key="6">
    <source>
        <dbReference type="SAM" id="MobiDB-lite"/>
    </source>
</evidence>
<keyword evidence="9" id="KW-0418">Kinase</keyword>
<feature type="region of interest" description="Disordered" evidence="6">
    <location>
        <begin position="1"/>
        <end position="23"/>
    </location>
</feature>
<keyword evidence="7" id="KW-0472">Membrane</keyword>
<sequence length="489" mass="53773">MRTCHKHNPPTNTPFTNPNQNKELSHPILQTMKTHLLLLLFFSSSISAFHPLDNHLINCGSTTQIRHDNRLFLPDSDAPRSSIKYFNPSSAPSDLYRTARIFTRPSSYELDITATGTHLVRLHFYPISSSSSPSLNPSAAKFHVSATGYLLLTDFVVPIGVETPIVKEFLIKLEKGRVLITFTPVCGRSFAFVNAIEVVSAPGDLIADVAKSVTPLGVSDFRGLSSRALELVHRVNVGGPKVTPFNDTLWRTWVPDLGFFKSAASASKPVYFGGRIQYREGGASREVAPDSVYNTARELNREAEGFKNLTWVFAVKPGHQYLARMHFCDIVTPALNQLFFNVYVNGYSAYEDLDISEATYMLASPYYVDFVASSDKAGTLSVSVGPSKRSSPSFVNAILNGVEIMRMSDTMGCLGDPSVVRPSEGGYSIFMRAVMGGIAFATLVVIVYVFALRRGFARDYIPWTPLPTESSDGKAWLKSSAMPGKMGSF</sequence>
<gene>
    <name evidence="9" type="ORF">QJS04_geneDACA017342</name>
</gene>
<evidence type="ECO:0000256" key="3">
    <source>
        <dbReference type="ARBA" id="ARBA00022741"/>
    </source>
</evidence>
<keyword evidence="7" id="KW-1133">Transmembrane helix</keyword>
<evidence type="ECO:0000259" key="8">
    <source>
        <dbReference type="Pfam" id="PF12819"/>
    </source>
</evidence>
<evidence type="ECO:0000256" key="7">
    <source>
        <dbReference type="SAM" id="Phobius"/>
    </source>
</evidence>
<dbReference type="PANTHER" id="PTHR34590:SF6">
    <property type="entry name" value="RECEPTOR-LIKE KINASE"/>
    <property type="match status" value="1"/>
</dbReference>
<feature type="domain" description="Malectin-like" evidence="8">
    <location>
        <begin position="57"/>
        <end position="406"/>
    </location>
</feature>